<evidence type="ECO:0000313" key="3">
    <source>
        <dbReference type="Proteomes" id="UP000605970"/>
    </source>
</evidence>
<evidence type="ECO:0000313" key="2">
    <source>
        <dbReference type="EMBL" id="KAF7632161.1"/>
    </source>
</evidence>
<dbReference type="OrthoDB" id="3349449at2759"/>
<sequence length="132" mass="15026">MFNLREALRTKKSPAQLVQMTPQYMIEIKRKKRRKFRKLVKNIKNSSSQITTTTGIGASTTNEGQIPTENNKSDQPRIQDNGPGTSSNVPIQEAAIAAEVMTTTEDELENPKSWHNTFQQKVQTRSPFFAMW</sequence>
<protein>
    <submittedName>
        <fullName evidence="2">Uncharacterized protein</fullName>
    </submittedName>
</protein>
<evidence type="ECO:0000256" key="1">
    <source>
        <dbReference type="SAM" id="MobiDB-lite"/>
    </source>
</evidence>
<gene>
    <name evidence="2" type="ORF">Mgra_00008413</name>
</gene>
<dbReference type="AlphaFoldDB" id="A0A8S9ZFW5"/>
<name>A0A8S9ZFW5_9BILA</name>
<accession>A0A8S9ZFW5</accession>
<proteinExistence type="predicted"/>
<feature type="compositionally biased region" description="Polar residues" evidence="1">
    <location>
        <begin position="78"/>
        <end position="89"/>
    </location>
</feature>
<comment type="caution">
    <text evidence="2">The sequence shown here is derived from an EMBL/GenBank/DDBJ whole genome shotgun (WGS) entry which is preliminary data.</text>
</comment>
<dbReference type="Proteomes" id="UP000605970">
    <property type="component" value="Unassembled WGS sequence"/>
</dbReference>
<keyword evidence="3" id="KW-1185">Reference proteome</keyword>
<feature type="region of interest" description="Disordered" evidence="1">
    <location>
        <begin position="43"/>
        <end position="89"/>
    </location>
</feature>
<organism evidence="2 3">
    <name type="scientific">Meloidogyne graminicola</name>
    <dbReference type="NCBI Taxonomy" id="189291"/>
    <lineage>
        <taxon>Eukaryota</taxon>
        <taxon>Metazoa</taxon>
        <taxon>Ecdysozoa</taxon>
        <taxon>Nematoda</taxon>
        <taxon>Chromadorea</taxon>
        <taxon>Rhabditida</taxon>
        <taxon>Tylenchina</taxon>
        <taxon>Tylenchomorpha</taxon>
        <taxon>Tylenchoidea</taxon>
        <taxon>Meloidogynidae</taxon>
        <taxon>Meloidogyninae</taxon>
        <taxon>Meloidogyne</taxon>
    </lineage>
</organism>
<feature type="compositionally biased region" description="Low complexity" evidence="1">
    <location>
        <begin position="46"/>
        <end position="61"/>
    </location>
</feature>
<reference evidence="2" key="1">
    <citation type="journal article" date="2020" name="Ecol. Evol.">
        <title>Genome structure and content of the rice root-knot nematode (Meloidogyne graminicola).</title>
        <authorList>
            <person name="Phan N.T."/>
            <person name="Danchin E.G.J."/>
            <person name="Klopp C."/>
            <person name="Perfus-Barbeoch L."/>
            <person name="Kozlowski D.K."/>
            <person name="Koutsovoulos G.D."/>
            <person name="Lopez-Roques C."/>
            <person name="Bouchez O."/>
            <person name="Zahm M."/>
            <person name="Besnard G."/>
            <person name="Bellafiore S."/>
        </authorList>
    </citation>
    <scope>NUCLEOTIDE SEQUENCE</scope>
    <source>
        <strain evidence="2">VN-18</strain>
    </source>
</reference>
<dbReference type="EMBL" id="JABEBT010000110">
    <property type="protein sequence ID" value="KAF7632161.1"/>
    <property type="molecule type" value="Genomic_DNA"/>
</dbReference>